<keyword evidence="4" id="KW-0547">Nucleotide-binding</keyword>
<comment type="catalytic activity">
    <reaction evidence="8">
        <text>L-seryl-[protein] + ATP = O-phospho-L-seryl-[protein] + ADP + H(+)</text>
        <dbReference type="Rhea" id="RHEA:17989"/>
        <dbReference type="Rhea" id="RHEA-COMP:9863"/>
        <dbReference type="Rhea" id="RHEA-COMP:11604"/>
        <dbReference type="ChEBI" id="CHEBI:15378"/>
        <dbReference type="ChEBI" id="CHEBI:29999"/>
        <dbReference type="ChEBI" id="CHEBI:30616"/>
        <dbReference type="ChEBI" id="CHEBI:83421"/>
        <dbReference type="ChEBI" id="CHEBI:456216"/>
        <dbReference type="EC" id="2.7.11.1"/>
    </reaction>
</comment>
<dbReference type="InterPro" id="IPR000719">
    <property type="entry name" value="Prot_kinase_dom"/>
</dbReference>
<name>A0AB34ITL9_PRYPA</name>
<feature type="compositionally biased region" description="Pro residues" evidence="9">
    <location>
        <begin position="357"/>
        <end position="370"/>
    </location>
</feature>
<evidence type="ECO:0000256" key="5">
    <source>
        <dbReference type="ARBA" id="ARBA00022777"/>
    </source>
</evidence>
<dbReference type="EC" id="2.7.11.1" evidence="1"/>
<dbReference type="InterPro" id="IPR008271">
    <property type="entry name" value="Ser/Thr_kinase_AS"/>
</dbReference>
<comment type="caution">
    <text evidence="11">The sequence shown here is derived from an EMBL/GenBank/DDBJ whole genome shotgun (WGS) entry which is preliminary data.</text>
</comment>
<dbReference type="InterPro" id="IPR011009">
    <property type="entry name" value="Kinase-like_dom_sf"/>
</dbReference>
<feature type="domain" description="Protein kinase" evidence="10">
    <location>
        <begin position="10"/>
        <end position="279"/>
    </location>
</feature>
<keyword evidence="3" id="KW-0808">Transferase</keyword>
<feature type="compositionally biased region" description="Basic and acidic residues" evidence="9">
    <location>
        <begin position="375"/>
        <end position="386"/>
    </location>
</feature>
<reference evidence="11 12" key="1">
    <citation type="journal article" date="2024" name="Science">
        <title>Giant polyketide synthase enzymes in the biosynthesis of giant marine polyether toxins.</title>
        <authorList>
            <person name="Fallon T.R."/>
            <person name="Shende V.V."/>
            <person name="Wierzbicki I.H."/>
            <person name="Pendleton A.L."/>
            <person name="Watervoot N.F."/>
            <person name="Auber R.P."/>
            <person name="Gonzalez D.J."/>
            <person name="Wisecaver J.H."/>
            <person name="Moore B.S."/>
        </authorList>
    </citation>
    <scope>NUCLEOTIDE SEQUENCE [LARGE SCALE GENOMIC DNA]</scope>
    <source>
        <strain evidence="11 12">12B1</strain>
    </source>
</reference>
<evidence type="ECO:0000259" key="10">
    <source>
        <dbReference type="PROSITE" id="PS50011"/>
    </source>
</evidence>
<dbReference type="SUPFAM" id="SSF56112">
    <property type="entry name" value="Protein kinase-like (PK-like)"/>
    <property type="match status" value="1"/>
</dbReference>
<keyword evidence="6" id="KW-0067">ATP-binding</keyword>
<sequence>MPADLDPADFHRLEEIHRSPGGCVFVALQRSTGRRVIVKERYAAELGRGREVTHELELYQRLPPHPNLVRCLGGFWRGGSREPITGQSSRGAVLSMVFELASGGDLHAALQQQRRSGRYLSERAVLQWFVPIAAGVQHLHAHGVVHRDLKSLNVVLHEGTPKICDLGVSRERPEDDMYMRSFCGTPAYLSPEMVATQPYTEKTDVWALGVVLYELAALRLPFLGSSLLEISTKIARVEFPPLPAHFSEELSALLRQMLSLDPHARPSVDQLIARSVALLEACHERRRDKASVPQAEGADCHAASAPNAPADAREQSASRGGDRPPFLGGVPSAEASLPSTLSAASLSADAPVASPHCRPPPQQWAPPQWAPPSEARPHAALVDRSDAPPSDSGRSSAASLRNARLEQRLAEREAFRSSRRAEDKEPRPMSSHSAGRAATPAAAMRQNSQRAGVPLSETDHRQLTEAELHAYVLAQQMARLHASAAERWVGQPVKEQSANPDFAARNVDNYFKAAANILRPPSSAGSEAPSPLSGSFSRSISSRQGLPGVQSRNMPGCASRVRPHTASSSQSYNIITGVPL</sequence>
<accession>A0AB34ITL9</accession>
<evidence type="ECO:0000256" key="3">
    <source>
        <dbReference type="ARBA" id="ARBA00022679"/>
    </source>
</evidence>
<gene>
    <name evidence="11" type="ORF">AB1Y20_008099</name>
</gene>
<dbReference type="PROSITE" id="PS00108">
    <property type="entry name" value="PROTEIN_KINASE_ST"/>
    <property type="match status" value="1"/>
</dbReference>
<feature type="compositionally biased region" description="Low complexity" evidence="9">
    <location>
        <begin position="300"/>
        <end position="310"/>
    </location>
</feature>
<feature type="region of interest" description="Disordered" evidence="9">
    <location>
        <begin position="521"/>
        <end position="580"/>
    </location>
</feature>
<protein>
    <recommendedName>
        <fullName evidence="1">non-specific serine/threonine protein kinase</fullName>
        <ecNumber evidence="1">2.7.11.1</ecNumber>
    </recommendedName>
</protein>
<evidence type="ECO:0000256" key="2">
    <source>
        <dbReference type="ARBA" id="ARBA00022527"/>
    </source>
</evidence>
<comment type="catalytic activity">
    <reaction evidence="7">
        <text>L-threonyl-[protein] + ATP = O-phospho-L-threonyl-[protein] + ADP + H(+)</text>
        <dbReference type="Rhea" id="RHEA:46608"/>
        <dbReference type="Rhea" id="RHEA-COMP:11060"/>
        <dbReference type="Rhea" id="RHEA-COMP:11605"/>
        <dbReference type="ChEBI" id="CHEBI:15378"/>
        <dbReference type="ChEBI" id="CHEBI:30013"/>
        <dbReference type="ChEBI" id="CHEBI:30616"/>
        <dbReference type="ChEBI" id="CHEBI:61977"/>
        <dbReference type="ChEBI" id="CHEBI:456216"/>
        <dbReference type="EC" id="2.7.11.1"/>
    </reaction>
</comment>
<dbReference type="EMBL" id="JBGBPQ010000018">
    <property type="protein sequence ID" value="KAL1507250.1"/>
    <property type="molecule type" value="Genomic_DNA"/>
</dbReference>
<feature type="compositionally biased region" description="Low complexity" evidence="9">
    <location>
        <begin position="331"/>
        <end position="355"/>
    </location>
</feature>
<evidence type="ECO:0000313" key="12">
    <source>
        <dbReference type="Proteomes" id="UP001515480"/>
    </source>
</evidence>
<feature type="region of interest" description="Disordered" evidence="9">
    <location>
        <begin position="289"/>
        <end position="457"/>
    </location>
</feature>
<evidence type="ECO:0000256" key="4">
    <source>
        <dbReference type="ARBA" id="ARBA00022741"/>
    </source>
</evidence>
<evidence type="ECO:0000256" key="1">
    <source>
        <dbReference type="ARBA" id="ARBA00012513"/>
    </source>
</evidence>
<evidence type="ECO:0000313" key="11">
    <source>
        <dbReference type="EMBL" id="KAL1507250.1"/>
    </source>
</evidence>
<keyword evidence="12" id="KW-1185">Reference proteome</keyword>
<dbReference type="PANTHER" id="PTHR44899">
    <property type="entry name" value="CAMK FAMILY PROTEIN KINASE"/>
    <property type="match status" value="1"/>
</dbReference>
<dbReference type="SMART" id="SM00220">
    <property type="entry name" value="S_TKc"/>
    <property type="match status" value="1"/>
</dbReference>
<keyword evidence="2" id="KW-0723">Serine/threonine-protein kinase</keyword>
<dbReference type="Proteomes" id="UP001515480">
    <property type="component" value="Unassembled WGS sequence"/>
</dbReference>
<dbReference type="Gene3D" id="1.10.510.10">
    <property type="entry name" value="Transferase(Phosphotransferase) domain 1"/>
    <property type="match status" value="1"/>
</dbReference>
<organism evidence="11 12">
    <name type="scientific">Prymnesium parvum</name>
    <name type="common">Toxic golden alga</name>
    <dbReference type="NCBI Taxonomy" id="97485"/>
    <lineage>
        <taxon>Eukaryota</taxon>
        <taxon>Haptista</taxon>
        <taxon>Haptophyta</taxon>
        <taxon>Prymnesiophyceae</taxon>
        <taxon>Prymnesiales</taxon>
        <taxon>Prymnesiaceae</taxon>
        <taxon>Prymnesium</taxon>
    </lineage>
</organism>
<evidence type="ECO:0000256" key="7">
    <source>
        <dbReference type="ARBA" id="ARBA00047899"/>
    </source>
</evidence>
<keyword evidence="5" id="KW-0418">Kinase</keyword>
<feature type="compositionally biased region" description="Low complexity" evidence="9">
    <location>
        <begin position="434"/>
        <end position="443"/>
    </location>
</feature>
<evidence type="ECO:0000256" key="8">
    <source>
        <dbReference type="ARBA" id="ARBA00048679"/>
    </source>
</evidence>
<dbReference type="GO" id="GO:0005524">
    <property type="term" value="F:ATP binding"/>
    <property type="evidence" value="ECO:0007669"/>
    <property type="project" value="UniProtKB-KW"/>
</dbReference>
<feature type="compositionally biased region" description="Basic and acidic residues" evidence="9">
    <location>
        <begin position="403"/>
        <end position="427"/>
    </location>
</feature>
<feature type="compositionally biased region" description="Basic and acidic residues" evidence="9">
    <location>
        <begin position="311"/>
        <end position="322"/>
    </location>
</feature>
<evidence type="ECO:0000256" key="9">
    <source>
        <dbReference type="SAM" id="MobiDB-lite"/>
    </source>
</evidence>
<feature type="compositionally biased region" description="Low complexity" evidence="9">
    <location>
        <begin position="521"/>
        <end position="542"/>
    </location>
</feature>
<feature type="compositionally biased region" description="Polar residues" evidence="9">
    <location>
        <begin position="565"/>
        <end position="574"/>
    </location>
</feature>
<dbReference type="PANTHER" id="PTHR44899:SF7">
    <property type="entry name" value="NIMA-RELATED KINASE"/>
    <property type="match status" value="1"/>
</dbReference>
<proteinExistence type="predicted"/>
<dbReference type="AlphaFoldDB" id="A0AB34ITL9"/>
<dbReference type="InterPro" id="IPR051131">
    <property type="entry name" value="NEK_Ser/Thr_kinase_NIMA"/>
</dbReference>
<dbReference type="PROSITE" id="PS50011">
    <property type="entry name" value="PROTEIN_KINASE_DOM"/>
    <property type="match status" value="1"/>
</dbReference>
<dbReference type="Pfam" id="PF00069">
    <property type="entry name" value="Pkinase"/>
    <property type="match status" value="1"/>
</dbReference>
<evidence type="ECO:0000256" key="6">
    <source>
        <dbReference type="ARBA" id="ARBA00022840"/>
    </source>
</evidence>
<dbReference type="GO" id="GO:0004674">
    <property type="term" value="F:protein serine/threonine kinase activity"/>
    <property type="evidence" value="ECO:0007669"/>
    <property type="project" value="UniProtKB-KW"/>
</dbReference>